<evidence type="ECO:0000313" key="1">
    <source>
        <dbReference type="EMBL" id="EHA20224.1"/>
    </source>
</evidence>
<accession>G3YA96</accession>
<gene>
    <name evidence="1" type="ORF">ASPNIDRAFT_45929</name>
</gene>
<dbReference type="VEuPathDB" id="FungiDB:ASPNIDRAFT2_45929"/>
<reference evidence="1 2" key="1">
    <citation type="journal article" date="2011" name="Genome Res.">
        <title>Comparative genomics of citric-acid-producing Aspergillus niger ATCC 1015 versus enzyme-producing CBS 513.88.</title>
        <authorList>
            <person name="Andersen M.R."/>
            <person name="Salazar M.P."/>
            <person name="Schaap P.J."/>
            <person name="van de Vondervoort P.J."/>
            <person name="Culley D."/>
            <person name="Thykaer J."/>
            <person name="Frisvad J.C."/>
            <person name="Nielsen K.F."/>
            <person name="Albang R."/>
            <person name="Albermann K."/>
            <person name="Berka R.M."/>
            <person name="Braus G.H."/>
            <person name="Braus-Stromeyer S.A."/>
            <person name="Corrochano L.M."/>
            <person name="Dai Z."/>
            <person name="van Dijck P.W."/>
            <person name="Hofmann G."/>
            <person name="Lasure L.L."/>
            <person name="Magnuson J.K."/>
            <person name="Menke H."/>
            <person name="Meijer M."/>
            <person name="Meijer S.L."/>
            <person name="Nielsen J.B."/>
            <person name="Nielsen M.L."/>
            <person name="van Ooyen A.J."/>
            <person name="Pel H.J."/>
            <person name="Poulsen L."/>
            <person name="Samson R.A."/>
            <person name="Stam H."/>
            <person name="Tsang A."/>
            <person name="van den Brink J.M."/>
            <person name="Atkins A."/>
            <person name="Aerts A."/>
            <person name="Shapiro H."/>
            <person name="Pangilinan J."/>
            <person name="Salamov A."/>
            <person name="Lou Y."/>
            <person name="Lindquist E."/>
            <person name="Lucas S."/>
            <person name="Grimwood J."/>
            <person name="Grigoriev I.V."/>
            <person name="Kubicek C.P."/>
            <person name="Martinez D."/>
            <person name="van Peij N.N."/>
            <person name="Roubos J.A."/>
            <person name="Nielsen J."/>
            <person name="Baker S.E."/>
        </authorList>
    </citation>
    <scope>NUCLEOTIDE SEQUENCE [LARGE SCALE GENOMIC DNA]</scope>
    <source>
        <strain evidence="2">ATCC 1015 / CBS 113.46 / FGSC A1144 / LSHB Ac4 / NCTC 3858a / NRRL 328 / USDA 3528.7</strain>
    </source>
</reference>
<dbReference type="AlphaFoldDB" id="G3YA96"/>
<proteinExistence type="predicted"/>
<dbReference type="EMBL" id="ACJE01000017">
    <property type="protein sequence ID" value="EHA20224.1"/>
    <property type="molecule type" value="Genomic_DNA"/>
</dbReference>
<evidence type="ECO:0000313" key="2">
    <source>
        <dbReference type="Proteomes" id="UP000009038"/>
    </source>
</evidence>
<dbReference type="HOGENOM" id="CLU_1320603_0_0_1"/>
<sequence length="208" mass="23006">MEHHPDVQHGCLAKAGPKHGGLSMQIFHKQQKFNPDRRDEAVASLIIRGAEYSPNVVGIIAAVDDDDPLATNTTNTWFNYCHQRGGLNPQVDICTTTTDEQTAQSQVSASRSPATMADFRRAIRQFRVAGCRGGQAARDPLCLRARLGFSFGYTSLRRYRALLRWVVVIEERTEAGCAVCLNVAEETGLATDKEAQILHIQPVDMIKL</sequence>
<protein>
    <submittedName>
        <fullName evidence="1">Uncharacterized protein</fullName>
    </submittedName>
</protein>
<name>G3YA96_ASPNA</name>
<comment type="caution">
    <text evidence="1">The sequence shown here is derived from an EMBL/GenBank/DDBJ whole genome shotgun (WGS) entry which is preliminary data.</text>
</comment>
<organism evidence="1 2">
    <name type="scientific">Aspergillus niger (strain ATCC 1015 / CBS 113.46 / FGSC A1144 / LSHB Ac4 / NCTC 3858a / NRRL 328 / USDA 3528.7)</name>
    <dbReference type="NCBI Taxonomy" id="380704"/>
    <lineage>
        <taxon>Eukaryota</taxon>
        <taxon>Fungi</taxon>
        <taxon>Dikarya</taxon>
        <taxon>Ascomycota</taxon>
        <taxon>Pezizomycotina</taxon>
        <taxon>Eurotiomycetes</taxon>
        <taxon>Eurotiomycetidae</taxon>
        <taxon>Eurotiales</taxon>
        <taxon>Aspergillaceae</taxon>
        <taxon>Aspergillus</taxon>
        <taxon>Aspergillus subgen. Circumdati</taxon>
    </lineage>
</organism>
<dbReference type="Proteomes" id="UP000009038">
    <property type="component" value="Unassembled WGS sequence"/>
</dbReference>